<feature type="chain" id="PRO_5015786643" evidence="1">
    <location>
        <begin position="22"/>
        <end position="255"/>
    </location>
</feature>
<feature type="signal peptide" evidence="1">
    <location>
        <begin position="1"/>
        <end position="21"/>
    </location>
</feature>
<dbReference type="AlphaFoldDB" id="A0A2U1P3U6"/>
<dbReference type="OrthoDB" id="1735073at2759"/>
<proteinExistence type="predicted"/>
<keyword evidence="3" id="KW-1185">Reference proteome</keyword>
<organism evidence="2 3">
    <name type="scientific">Artemisia annua</name>
    <name type="common">Sweet wormwood</name>
    <dbReference type="NCBI Taxonomy" id="35608"/>
    <lineage>
        <taxon>Eukaryota</taxon>
        <taxon>Viridiplantae</taxon>
        <taxon>Streptophyta</taxon>
        <taxon>Embryophyta</taxon>
        <taxon>Tracheophyta</taxon>
        <taxon>Spermatophyta</taxon>
        <taxon>Magnoliopsida</taxon>
        <taxon>eudicotyledons</taxon>
        <taxon>Gunneridae</taxon>
        <taxon>Pentapetalae</taxon>
        <taxon>asterids</taxon>
        <taxon>campanulids</taxon>
        <taxon>Asterales</taxon>
        <taxon>Asteraceae</taxon>
        <taxon>Asteroideae</taxon>
        <taxon>Anthemideae</taxon>
        <taxon>Artemisiinae</taxon>
        <taxon>Artemisia</taxon>
    </lineage>
</organism>
<gene>
    <name evidence="2" type="ORF">CTI12_AA196030</name>
</gene>
<dbReference type="Proteomes" id="UP000245207">
    <property type="component" value="Unassembled WGS sequence"/>
</dbReference>
<dbReference type="GO" id="GO:0016829">
    <property type="term" value="F:lyase activity"/>
    <property type="evidence" value="ECO:0007669"/>
    <property type="project" value="UniProtKB-KW"/>
</dbReference>
<name>A0A2U1P3U6_ARTAN</name>
<evidence type="ECO:0000313" key="3">
    <source>
        <dbReference type="Proteomes" id="UP000245207"/>
    </source>
</evidence>
<sequence length="255" mass="29469">MAPKLILSICFMITFMFLCSSETITDIDYWCGKMPHPKTCYHFVASKLDNPTKMLSKGEFLNMTIAATLDEAIFVKKEDEKDRRHDPPRYRKGAIVRFSESLLARELDREPIDPPPNYRAINYAVAATFILMCEDTFHIRNITSIYPLVTADLKKTKRIEDMIPQGIEKEVWDTCVSDCDEAIVRFSESLLARELDRESIDPPPNYRAINYAVAATFILMCEDTFHIRNITSIYPLVIADLYPLMENGEHVFYKM</sequence>
<evidence type="ECO:0000313" key="2">
    <source>
        <dbReference type="EMBL" id="PWA80436.1"/>
    </source>
</evidence>
<dbReference type="EMBL" id="PKPP01001723">
    <property type="protein sequence ID" value="PWA80436.1"/>
    <property type="molecule type" value="Genomic_DNA"/>
</dbReference>
<keyword evidence="1" id="KW-0732">Signal</keyword>
<protein>
    <submittedName>
        <fullName evidence="2">Pectinesterase inhibitor domain, Pectin lyase fold/virulence factor</fullName>
    </submittedName>
</protein>
<keyword evidence="2" id="KW-0456">Lyase</keyword>
<comment type="caution">
    <text evidence="2">The sequence shown here is derived from an EMBL/GenBank/DDBJ whole genome shotgun (WGS) entry which is preliminary data.</text>
</comment>
<accession>A0A2U1P3U6</accession>
<reference evidence="2 3" key="1">
    <citation type="journal article" date="2018" name="Mol. Plant">
        <title>The genome of Artemisia annua provides insight into the evolution of Asteraceae family and artemisinin biosynthesis.</title>
        <authorList>
            <person name="Shen Q."/>
            <person name="Zhang L."/>
            <person name="Liao Z."/>
            <person name="Wang S."/>
            <person name="Yan T."/>
            <person name="Shi P."/>
            <person name="Liu M."/>
            <person name="Fu X."/>
            <person name="Pan Q."/>
            <person name="Wang Y."/>
            <person name="Lv Z."/>
            <person name="Lu X."/>
            <person name="Zhang F."/>
            <person name="Jiang W."/>
            <person name="Ma Y."/>
            <person name="Chen M."/>
            <person name="Hao X."/>
            <person name="Li L."/>
            <person name="Tang Y."/>
            <person name="Lv G."/>
            <person name="Zhou Y."/>
            <person name="Sun X."/>
            <person name="Brodelius P.E."/>
            <person name="Rose J.K.C."/>
            <person name="Tang K."/>
        </authorList>
    </citation>
    <scope>NUCLEOTIDE SEQUENCE [LARGE SCALE GENOMIC DNA]</scope>
    <source>
        <strain evidence="3">cv. Huhao1</strain>
        <tissue evidence="2">Leaf</tissue>
    </source>
</reference>
<evidence type="ECO:0000256" key="1">
    <source>
        <dbReference type="SAM" id="SignalP"/>
    </source>
</evidence>